<evidence type="ECO:0000313" key="16">
    <source>
        <dbReference type="Proteomes" id="UP001147653"/>
    </source>
</evidence>
<dbReference type="PROSITE" id="PS00430">
    <property type="entry name" value="TONB_DEPENDENT_REC_1"/>
    <property type="match status" value="1"/>
</dbReference>
<evidence type="ECO:0000256" key="11">
    <source>
        <dbReference type="PIRNR" id="PIRNR001461"/>
    </source>
</evidence>
<evidence type="ECO:0000313" key="15">
    <source>
        <dbReference type="EMBL" id="MDA0185026.1"/>
    </source>
</evidence>
<feature type="binding site" evidence="10 14">
    <location>
        <position position="8"/>
    </location>
    <ligand>
        <name>substrate</name>
    </ligand>
</feature>
<comment type="cofactor">
    <cofactor evidence="2">
        <name>Mn(2+)</name>
        <dbReference type="ChEBI" id="CHEBI:29035"/>
    </cofactor>
</comment>
<dbReference type="NCBIfam" id="NF004076">
    <property type="entry name" value="PRK05581.1-4"/>
    <property type="match status" value="1"/>
</dbReference>
<keyword evidence="10 11" id="KW-0119">Carbohydrate metabolism</keyword>
<accession>A0A9X3NFC5</accession>
<evidence type="ECO:0000256" key="7">
    <source>
        <dbReference type="ARBA" id="ARBA00013188"/>
    </source>
</evidence>
<dbReference type="Gene3D" id="3.20.20.70">
    <property type="entry name" value="Aldolase class I"/>
    <property type="match status" value="1"/>
</dbReference>
<dbReference type="GO" id="GO:0004750">
    <property type="term" value="F:D-ribulose-phosphate 3-epimerase activity"/>
    <property type="evidence" value="ECO:0007669"/>
    <property type="project" value="UniProtKB-UniRule"/>
</dbReference>
<feature type="binding site" evidence="10 14">
    <location>
        <position position="69"/>
    </location>
    <ligand>
        <name>substrate</name>
    </ligand>
</feature>
<evidence type="ECO:0000256" key="6">
    <source>
        <dbReference type="ARBA" id="ARBA00009541"/>
    </source>
</evidence>
<gene>
    <name evidence="10 15" type="primary">rpe</name>
    <name evidence="15" type="ORF">OJ997_32275</name>
</gene>
<dbReference type="GO" id="GO:0006098">
    <property type="term" value="P:pentose-phosphate shunt"/>
    <property type="evidence" value="ECO:0007669"/>
    <property type="project" value="UniProtKB-UniRule"/>
</dbReference>
<proteinExistence type="inferred from homology"/>
<dbReference type="FunFam" id="3.20.20.70:FF:000004">
    <property type="entry name" value="Ribulose-phosphate 3-epimerase"/>
    <property type="match status" value="1"/>
</dbReference>
<name>A0A9X3NFC5_9ACTN</name>
<comment type="pathway">
    <text evidence="10">Carbohydrate degradation.</text>
</comment>
<keyword evidence="13" id="KW-0862">Zinc</keyword>
<feature type="binding site" evidence="10 13">
    <location>
        <position position="69"/>
    </location>
    <ligand>
        <name>a divalent metal cation</name>
        <dbReference type="ChEBI" id="CHEBI:60240"/>
    </ligand>
</feature>
<dbReference type="SUPFAM" id="SSF51366">
    <property type="entry name" value="Ribulose-phoshate binding barrel"/>
    <property type="match status" value="1"/>
</dbReference>
<dbReference type="RefSeq" id="WP_270029503.1">
    <property type="nucleotide sequence ID" value="NZ_JAPDDP010000095.1"/>
</dbReference>
<keyword evidence="9 10" id="KW-0413">Isomerase</keyword>
<dbReference type="PANTHER" id="PTHR11749">
    <property type="entry name" value="RIBULOSE-5-PHOSPHATE-3-EPIMERASE"/>
    <property type="match status" value="1"/>
</dbReference>
<dbReference type="InterPro" id="IPR011060">
    <property type="entry name" value="RibuloseP-bd_barrel"/>
</dbReference>
<dbReference type="InterPro" id="IPR010916">
    <property type="entry name" value="TonB_box_CS"/>
</dbReference>
<reference evidence="15" key="1">
    <citation type="submission" date="2022-10" db="EMBL/GenBank/DDBJ databases">
        <title>The WGS of Solirubrobacter phytolaccae KCTC 29190.</title>
        <authorList>
            <person name="Jiang Z."/>
        </authorList>
    </citation>
    <scope>NUCLEOTIDE SEQUENCE</scope>
    <source>
        <strain evidence="15">KCTC 29190</strain>
    </source>
</reference>
<comment type="caution">
    <text evidence="10">Lacks conserved residue(s) required for the propagation of feature annotation.</text>
</comment>
<evidence type="ECO:0000256" key="9">
    <source>
        <dbReference type="ARBA" id="ARBA00023235"/>
    </source>
</evidence>
<evidence type="ECO:0000256" key="12">
    <source>
        <dbReference type="PIRSR" id="PIRSR001461-1"/>
    </source>
</evidence>
<comment type="cofactor">
    <cofactor evidence="5">
        <name>Fe(2+)</name>
        <dbReference type="ChEBI" id="CHEBI:29033"/>
    </cofactor>
</comment>
<dbReference type="CDD" id="cd00429">
    <property type="entry name" value="RPE"/>
    <property type="match status" value="1"/>
</dbReference>
<dbReference type="Pfam" id="PF00834">
    <property type="entry name" value="Ribul_P_3_epim"/>
    <property type="match status" value="1"/>
</dbReference>
<dbReference type="HAMAP" id="MF_02227">
    <property type="entry name" value="RPE"/>
    <property type="match status" value="1"/>
</dbReference>
<dbReference type="Proteomes" id="UP001147653">
    <property type="component" value="Unassembled WGS sequence"/>
</dbReference>
<dbReference type="NCBIfam" id="TIGR01163">
    <property type="entry name" value="rpe"/>
    <property type="match status" value="1"/>
</dbReference>
<dbReference type="AlphaFoldDB" id="A0A9X3NFC5"/>
<evidence type="ECO:0000256" key="5">
    <source>
        <dbReference type="ARBA" id="ARBA00001954"/>
    </source>
</evidence>
<comment type="catalytic activity">
    <reaction evidence="1 10 11">
        <text>D-ribulose 5-phosphate = D-xylulose 5-phosphate</text>
        <dbReference type="Rhea" id="RHEA:13677"/>
        <dbReference type="ChEBI" id="CHEBI:57737"/>
        <dbReference type="ChEBI" id="CHEBI:58121"/>
        <dbReference type="EC" id="5.1.3.1"/>
    </reaction>
</comment>
<feature type="binding site" evidence="14">
    <location>
        <position position="175"/>
    </location>
    <ligand>
        <name>substrate</name>
    </ligand>
</feature>
<keyword evidence="8 10" id="KW-0479">Metal-binding</keyword>
<dbReference type="GO" id="GO:0005737">
    <property type="term" value="C:cytoplasm"/>
    <property type="evidence" value="ECO:0007669"/>
    <property type="project" value="UniProtKB-ARBA"/>
</dbReference>
<feature type="binding site" evidence="10">
    <location>
        <begin position="173"/>
        <end position="175"/>
    </location>
    <ligand>
        <name>substrate</name>
    </ligand>
</feature>
<dbReference type="GO" id="GO:0019323">
    <property type="term" value="P:pentose catabolic process"/>
    <property type="evidence" value="ECO:0007669"/>
    <property type="project" value="UniProtKB-UniRule"/>
</dbReference>
<dbReference type="EC" id="5.1.3.1" evidence="7 10"/>
<dbReference type="InterPro" id="IPR026019">
    <property type="entry name" value="Ribul_P_3_epim"/>
</dbReference>
<dbReference type="EMBL" id="JAPDDP010000095">
    <property type="protein sequence ID" value="MDA0185026.1"/>
    <property type="molecule type" value="Genomic_DNA"/>
</dbReference>
<dbReference type="InterPro" id="IPR013785">
    <property type="entry name" value="Aldolase_TIM"/>
</dbReference>
<comment type="cofactor">
    <cofactor evidence="3">
        <name>Co(2+)</name>
        <dbReference type="ChEBI" id="CHEBI:48828"/>
    </cofactor>
</comment>
<feature type="binding site" evidence="10 13">
    <location>
        <position position="35"/>
    </location>
    <ligand>
        <name>a divalent metal cation</name>
        <dbReference type="ChEBI" id="CHEBI:60240"/>
    </ligand>
</feature>
<keyword evidence="16" id="KW-1185">Reference proteome</keyword>
<feature type="binding site" evidence="14">
    <location>
        <begin position="143"/>
        <end position="146"/>
    </location>
    <ligand>
        <name>substrate</name>
    </ligand>
</feature>
<evidence type="ECO:0000256" key="2">
    <source>
        <dbReference type="ARBA" id="ARBA00001936"/>
    </source>
</evidence>
<comment type="similarity">
    <text evidence="6 10 11">Belongs to the ribulose-phosphate 3-epimerase family.</text>
</comment>
<evidence type="ECO:0000256" key="14">
    <source>
        <dbReference type="PIRSR" id="PIRSR001461-3"/>
    </source>
</evidence>
<sequence>MLKGIAPSILAADFARLGEQVATVLAAGARAIHVDVMDGHFVPPITMGDLVVKAIADQVHEAKAQIDVHLMIERPEGQIKAFAKAGADSITVHAEATPHLHYALQAIKAEGCLSGVALNPGTPVEAISAVEADMVLCMTVNPGWGGQAFLEPSIAKLGRIRELVGETKPIQVDGGIGAETAARCAAAGATVFVAGTAVFGAQNPGEAVKTISSAVGR</sequence>
<protein>
    <recommendedName>
        <fullName evidence="7 10">Ribulose-phosphate 3-epimerase</fullName>
        <ecNumber evidence="7 10">5.1.3.1</ecNumber>
    </recommendedName>
</protein>
<evidence type="ECO:0000256" key="1">
    <source>
        <dbReference type="ARBA" id="ARBA00001782"/>
    </source>
</evidence>
<comment type="caution">
    <text evidence="15">The sequence shown here is derived from an EMBL/GenBank/DDBJ whole genome shotgun (WGS) entry which is preliminary data.</text>
</comment>
<comment type="cofactor">
    <cofactor evidence="4">
        <name>Zn(2+)</name>
        <dbReference type="ChEBI" id="CHEBI:29105"/>
    </cofactor>
</comment>
<evidence type="ECO:0000256" key="4">
    <source>
        <dbReference type="ARBA" id="ARBA00001947"/>
    </source>
</evidence>
<feature type="binding site" evidence="10 13">
    <location>
        <position position="33"/>
    </location>
    <ligand>
        <name>a divalent metal cation</name>
        <dbReference type="ChEBI" id="CHEBI:60240"/>
    </ligand>
</feature>
<comment type="cofactor">
    <cofactor evidence="10 13">
        <name>a divalent metal cation</name>
        <dbReference type="ChEBI" id="CHEBI:60240"/>
    </cofactor>
    <text evidence="10 13">Binds 1 divalent metal cation per subunit.</text>
</comment>
<feature type="active site" description="Proton acceptor" evidence="10 12">
    <location>
        <position position="35"/>
    </location>
</feature>
<evidence type="ECO:0000256" key="8">
    <source>
        <dbReference type="ARBA" id="ARBA00022723"/>
    </source>
</evidence>
<dbReference type="PIRSF" id="PIRSF001461">
    <property type="entry name" value="RPE"/>
    <property type="match status" value="1"/>
</dbReference>
<evidence type="ECO:0000256" key="13">
    <source>
        <dbReference type="PIRSR" id="PIRSR001461-2"/>
    </source>
</evidence>
<organism evidence="15 16">
    <name type="scientific">Solirubrobacter phytolaccae</name>
    <dbReference type="NCBI Taxonomy" id="1404360"/>
    <lineage>
        <taxon>Bacteria</taxon>
        <taxon>Bacillati</taxon>
        <taxon>Actinomycetota</taxon>
        <taxon>Thermoleophilia</taxon>
        <taxon>Solirubrobacterales</taxon>
        <taxon>Solirubrobacteraceae</taxon>
        <taxon>Solirubrobacter</taxon>
    </lineage>
</organism>
<keyword evidence="13" id="KW-0464">Manganese</keyword>
<evidence type="ECO:0000256" key="3">
    <source>
        <dbReference type="ARBA" id="ARBA00001941"/>
    </source>
</evidence>
<feature type="binding site" evidence="14">
    <location>
        <begin position="195"/>
        <end position="196"/>
    </location>
    <ligand>
        <name>substrate</name>
    </ligand>
</feature>
<comment type="function">
    <text evidence="10">Catalyzes the reversible epimerization of D-ribulose 5-phosphate to D-xylulose 5-phosphate.</text>
</comment>
<keyword evidence="13" id="KW-0170">Cobalt</keyword>
<evidence type="ECO:0000256" key="10">
    <source>
        <dbReference type="HAMAP-Rule" id="MF_02227"/>
    </source>
</evidence>
<dbReference type="InterPro" id="IPR000056">
    <property type="entry name" value="Ribul_P_3_epim-like"/>
</dbReference>
<dbReference type="GO" id="GO:0046872">
    <property type="term" value="F:metal ion binding"/>
    <property type="evidence" value="ECO:0007669"/>
    <property type="project" value="UniProtKB-UniRule"/>
</dbReference>
<feature type="binding site" evidence="10 13">
    <location>
        <position position="173"/>
    </location>
    <ligand>
        <name>a divalent metal cation</name>
        <dbReference type="ChEBI" id="CHEBI:60240"/>
    </ligand>
</feature>
<feature type="active site" description="Proton donor" evidence="10 12">
    <location>
        <position position="173"/>
    </location>
</feature>